<name>A0A8S5M383_9CAUD</name>
<evidence type="ECO:0000313" key="1">
    <source>
        <dbReference type="EMBL" id="DAD76777.1"/>
    </source>
</evidence>
<reference evidence="1" key="1">
    <citation type="journal article" date="2021" name="Proc. Natl. Acad. Sci. U.S.A.">
        <title>A Catalog of Tens of Thousands of Viruses from Human Metagenomes Reveals Hidden Associations with Chronic Diseases.</title>
        <authorList>
            <person name="Tisza M.J."/>
            <person name="Buck C.B."/>
        </authorList>
    </citation>
    <scope>NUCLEOTIDE SEQUENCE</scope>
    <source>
        <strain evidence="1">CtdxI18</strain>
    </source>
</reference>
<accession>A0A8S5M383</accession>
<proteinExistence type="predicted"/>
<sequence>MEKVDLYEARKAELLKLGRKSRIRGKAITEAWLAAHPGISRGECNTPEMRALREEIRQEYGQILEKYERLFKEQEKQ</sequence>
<dbReference type="EMBL" id="BK014808">
    <property type="protein sequence ID" value="DAD76777.1"/>
    <property type="molecule type" value="Genomic_DNA"/>
</dbReference>
<organism evidence="1">
    <name type="scientific">Myoviridae sp. ctdxI18</name>
    <dbReference type="NCBI Taxonomy" id="2826673"/>
    <lineage>
        <taxon>Viruses</taxon>
        <taxon>Duplodnaviria</taxon>
        <taxon>Heunggongvirae</taxon>
        <taxon>Uroviricota</taxon>
        <taxon>Caudoviricetes</taxon>
    </lineage>
</organism>
<protein>
    <submittedName>
        <fullName evidence="1">Uncharacterized protein</fullName>
    </submittedName>
</protein>